<dbReference type="Proteomes" id="UP000799429">
    <property type="component" value="Unassembled WGS sequence"/>
</dbReference>
<feature type="region of interest" description="Disordered" evidence="1">
    <location>
        <begin position="1171"/>
        <end position="1261"/>
    </location>
</feature>
<feature type="region of interest" description="Disordered" evidence="1">
    <location>
        <begin position="261"/>
        <end position="305"/>
    </location>
</feature>
<dbReference type="EMBL" id="MU006093">
    <property type="protein sequence ID" value="KAF2840001.1"/>
    <property type="molecule type" value="Genomic_DNA"/>
</dbReference>
<feature type="region of interest" description="Disordered" evidence="1">
    <location>
        <begin position="500"/>
        <end position="530"/>
    </location>
</feature>
<feature type="compositionally biased region" description="Polar residues" evidence="1">
    <location>
        <begin position="907"/>
        <end position="927"/>
    </location>
</feature>
<feature type="region of interest" description="Disordered" evidence="1">
    <location>
        <begin position="342"/>
        <end position="400"/>
    </location>
</feature>
<feature type="compositionally biased region" description="Low complexity" evidence="1">
    <location>
        <begin position="808"/>
        <end position="820"/>
    </location>
</feature>
<feature type="compositionally biased region" description="Polar residues" evidence="1">
    <location>
        <begin position="997"/>
        <end position="1041"/>
    </location>
</feature>
<feature type="compositionally biased region" description="Basic and acidic residues" evidence="1">
    <location>
        <begin position="1207"/>
        <end position="1219"/>
    </location>
</feature>
<accession>A0A9P4SC76</accession>
<dbReference type="OrthoDB" id="5382203at2759"/>
<feature type="compositionally biased region" description="Low complexity" evidence="1">
    <location>
        <begin position="368"/>
        <end position="383"/>
    </location>
</feature>
<feature type="compositionally biased region" description="Pro residues" evidence="1">
    <location>
        <begin position="832"/>
        <end position="844"/>
    </location>
</feature>
<proteinExistence type="predicted"/>
<organism evidence="2 3">
    <name type="scientific">Patellaria atrata CBS 101060</name>
    <dbReference type="NCBI Taxonomy" id="1346257"/>
    <lineage>
        <taxon>Eukaryota</taxon>
        <taxon>Fungi</taxon>
        <taxon>Dikarya</taxon>
        <taxon>Ascomycota</taxon>
        <taxon>Pezizomycotina</taxon>
        <taxon>Dothideomycetes</taxon>
        <taxon>Dothideomycetes incertae sedis</taxon>
        <taxon>Patellariales</taxon>
        <taxon>Patellariaceae</taxon>
        <taxon>Patellaria</taxon>
    </lineage>
</organism>
<feature type="compositionally biased region" description="Basic residues" evidence="1">
    <location>
        <begin position="1252"/>
        <end position="1261"/>
    </location>
</feature>
<evidence type="ECO:0000313" key="3">
    <source>
        <dbReference type="Proteomes" id="UP000799429"/>
    </source>
</evidence>
<feature type="compositionally biased region" description="Low complexity" evidence="1">
    <location>
        <begin position="263"/>
        <end position="274"/>
    </location>
</feature>
<protein>
    <submittedName>
        <fullName evidence="2">Uncharacterized protein</fullName>
    </submittedName>
</protein>
<feature type="compositionally biased region" description="Polar residues" evidence="1">
    <location>
        <begin position="501"/>
        <end position="512"/>
    </location>
</feature>
<feature type="region of interest" description="Disordered" evidence="1">
    <location>
        <begin position="435"/>
        <end position="484"/>
    </location>
</feature>
<feature type="compositionally biased region" description="Acidic residues" evidence="1">
    <location>
        <begin position="1094"/>
        <end position="1105"/>
    </location>
</feature>
<dbReference type="AlphaFoldDB" id="A0A9P4SC76"/>
<name>A0A9P4SC76_9PEZI</name>
<comment type="caution">
    <text evidence="2">The sequence shown here is derived from an EMBL/GenBank/DDBJ whole genome shotgun (WGS) entry which is preliminary data.</text>
</comment>
<sequence>MTSPNPSNVRPPPAYVAASAACQIASDHHHAQLRESGNFEETAGECALFSEAALTSVNAFLDHLLYNILSVARGPTLSMIRPAIAEVLKPRLAREAMATADEELHTLLAGEEEEDDIFERDEDTQGKWNTELVWKRTRLRIMVYSSLGEMEDEDEDEYLHKDDSFDTHGHDGISMGLISSAAAIFLTSVSEYIAEQLLIIAGHAAYSRALAKMKRSSSTVSSPVSAEPSTRVTVEEFDVEKVTFNPTLGRLWRTWRKRTRNYSSLSSPPSRGSGFRTASGYTTPRNRGSSSSMADGRPEGLKSTNSLALTESHQSTVSEVDIAANIPLPTSDNDVNEIEVPGLAKEFDDEIDHSGRSTPIVRDRRRPSSMILSSSNLFSPSTRRGNKHTRSTSAPSPRPAFYENFLEGSADELPFVTPMEHVSERSSYVKIADSSNEHPQLEPIDPAGVSAGVESSKIRNDSILNTGEAASPTSVDSPPSAGDSEVEILNSKRVTIGYPQRTPSIVRTSSARYSKRSLTPPADIPSSVDDGQISPIEPGAEVVAEPNVEEIGIATTSNVPIPAIHAATPNQTHARQIQNQAGNPVNGATITQLHKEQQITRGASASPPRAKKPVNSTIVQQSHPIPYDVPVRDEYRPTLTQSHSVSRNVPLESVREDAVPTRKSTERSTKRMSTGSSTSTSRSKAITDVDALERSTVRRLSNASHRKSSSQGGRESELPAIPGRARTASSSTSVRESVDSRQRDFDELVRGEETVKYTLTPQSMRDLDTPSPPIITGKLQARKQATNPVEYPRVVSPPDSPKVPNVAPRTSSITPTTTPSVSKGLVCRSTPSAPPKVMPPPRPAPENTRLRNGRTARGARVQTEPVRDMADFIRSTGPSNEPEIKPFSVGEDTVAFFHKKESRPPNIGSSNSLVKSNHRPSGSTTPRKTPRKTHLEARDPTATADGFGDLIDFIRQGPPSSGITGEHRIPRHVAPFRNTMDSDDYGRLLDGEDSEINAPSTASRQTNQSSNSRTGLVASSTTPKKSLQHPTLRSENNNNFSYPPPVEPPRGTQMFTTPSLAHPAYSNQTQSLNNNEPQIQRTRRRIKDPYAIDSTDEEDDNEDDMTALPTNKGGSGTRHPPQEESLMDFLKNTEPPPSTQKLLPFTGKSVDEAMKRNAQFDDAGHYIGDKIAKKESVPAPTANTSVPRTFGAGQGVPQKQVQRQTLKPREPVKGRRNDTSDLADFLLNSGPPEPVSRGLGNGTGTGVENGEKKKKRFWERR</sequence>
<evidence type="ECO:0000256" key="1">
    <source>
        <dbReference type="SAM" id="MobiDB-lite"/>
    </source>
</evidence>
<feature type="compositionally biased region" description="Polar residues" evidence="1">
    <location>
        <begin position="279"/>
        <end position="293"/>
    </location>
</feature>
<feature type="compositionally biased region" description="Polar residues" evidence="1">
    <location>
        <begin position="614"/>
        <end position="623"/>
    </location>
</feature>
<feature type="compositionally biased region" description="Polar residues" evidence="1">
    <location>
        <begin position="698"/>
        <end position="713"/>
    </location>
</feature>
<feature type="compositionally biased region" description="Polar residues" evidence="1">
    <location>
        <begin position="638"/>
        <end position="647"/>
    </location>
</feature>
<feature type="region of interest" description="Disordered" evidence="1">
    <location>
        <begin position="597"/>
        <end position="743"/>
    </location>
</feature>
<feature type="region of interest" description="Disordered" evidence="1">
    <location>
        <begin position="780"/>
        <end position="1123"/>
    </location>
</feature>
<feature type="compositionally biased region" description="Basic and acidic residues" evidence="1">
    <location>
        <begin position="653"/>
        <end position="669"/>
    </location>
</feature>
<feature type="compositionally biased region" description="Low complexity" evidence="1">
    <location>
        <begin position="671"/>
        <end position="683"/>
    </location>
</feature>
<feature type="compositionally biased region" description="Polar residues" evidence="1">
    <location>
        <begin position="1053"/>
        <end position="1080"/>
    </location>
</feature>
<reference evidence="2" key="1">
    <citation type="journal article" date="2020" name="Stud. Mycol.">
        <title>101 Dothideomycetes genomes: a test case for predicting lifestyles and emergence of pathogens.</title>
        <authorList>
            <person name="Haridas S."/>
            <person name="Albert R."/>
            <person name="Binder M."/>
            <person name="Bloem J."/>
            <person name="Labutti K."/>
            <person name="Salamov A."/>
            <person name="Andreopoulos B."/>
            <person name="Baker S."/>
            <person name="Barry K."/>
            <person name="Bills G."/>
            <person name="Bluhm B."/>
            <person name="Cannon C."/>
            <person name="Castanera R."/>
            <person name="Culley D."/>
            <person name="Daum C."/>
            <person name="Ezra D."/>
            <person name="Gonzalez J."/>
            <person name="Henrissat B."/>
            <person name="Kuo A."/>
            <person name="Liang C."/>
            <person name="Lipzen A."/>
            <person name="Lutzoni F."/>
            <person name="Magnuson J."/>
            <person name="Mondo S."/>
            <person name="Nolan M."/>
            <person name="Ohm R."/>
            <person name="Pangilinan J."/>
            <person name="Park H.-J."/>
            <person name="Ramirez L."/>
            <person name="Alfaro M."/>
            <person name="Sun H."/>
            <person name="Tritt A."/>
            <person name="Yoshinaga Y."/>
            <person name="Zwiers L.-H."/>
            <person name="Turgeon B."/>
            <person name="Goodwin S."/>
            <person name="Spatafora J."/>
            <person name="Crous P."/>
            <person name="Grigoriev I."/>
        </authorList>
    </citation>
    <scope>NUCLEOTIDE SEQUENCE</scope>
    <source>
        <strain evidence="2">CBS 101060</strain>
    </source>
</reference>
<gene>
    <name evidence="2" type="ORF">M501DRAFT_991049</name>
</gene>
<feature type="compositionally biased region" description="Basic and acidic residues" evidence="1">
    <location>
        <begin position="685"/>
        <end position="696"/>
    </location>
</feature>
<feature type="compositionally biased region" description="Low complexity" evidence="1">
    <location>
        <begin position="724"/>
        <end position="735"/>
    </location>
</feature>
<keyword evidence="3" id="KW-1185">Reference proteome</keyword>
<evidence type="ECO:0000313" key="2">
    <source>
        <dbReference type="EMBL" id="KAF2840001.1"/>
    </source>
</evidence>